<feature type="compositionally biased region" description="Polar residues" evidence="1">
    <location>
        <begin position="72"/>
        <end position="83"/>
    </location>
</feature>
<evidence type="ECO:0000256" key="1">
    <source>
        <dbReference type="SAM" id="MobiDB-lite"/>
    </source>
</evidence>
<comment type="caution">
    <text evidence="2">The sequence shown here is derived from an EMBL/GenBank/DDBJ whole genome shotgun (WGS) entry which is preliminary data.</text>
</comment>
<feature type="compositionally biased region" description="Polar residues" evidence="1">
    <location>
        <begin position="24"/>
        <end position="35"/>
    </location>
</feature>
<feature type="region of interest" description="Disordered" evidence="1">
    <location>
        <begin position="1"/>
        <end position="154"/>
    </location>
</feature>
<organism evidence="2 3">
    <name type="scientific">Cyclocybe aegerita</name>
    <name type="common">Black poplar mushroom</name>
    <name type="synonym">Agrocybe aegerita</name>
    <dbReference type="NCBI Taxonomy" id="1973307"/>
    <lineage>
        <taxon>Eukaryota</taxon>
        <taxon>Fungi</taxon>
        <taxon>Dikarya</taxon>
        <taxon>Basidiomycota</taxon>
        <taxon>Agaricomycotina</taxon>
        <taxon>Agaricomycetes</taxon>
        <taxon>Agaricomycetidae</taxon>
        <taxon>Agaricales</taxon>
        <taxon>Agaricineae</taxon>
        <taxon>Bolbitiaceae</taxon>
        <taxon>Cyclocybe</taxon>
    </lineage>
</organism>
<feature type="compositionally biased region" description="Basic and acidic residues" evidence="1">
    <location>
        <begin position="59"/>
        <end position="69"/>
    </location>
</feature>
<accession>A0A8S0XS97</accession>
<feature type="region of interest" description="Disordered" evidence="1">
    <location>
        <begin position="252"/>
        <end position="277"/>
    </location>
</feature>
<dbReference type="EMBL" id="CACVBS010000046">
    <property type="protein sequence ID" value="CAA7264661.1"/>
    <property type="molecule type" value="Genomic_DNA"/>
</dbReference>
<gene>
    <name evidence="2" type="ORF">AAE3_LOCUS6884</name>
</gene>
<dbReference type="OrthoDB" id="2148946at2759"/>
<dbReference type="AlphaFoldDB" id="A0A8S0XS97"/>
<sequence>MSAMAAQYVPPPSAFASSSGGGAQHSNTSSPNMRMNESPLDTLVRRTSSRRVRQPGEGNEVRRPRDVHRGNQRQQQAESSSAVNAYDGDQRYTQQHQRPYQAQYQQYNDEDEDDFSEAYATSSYYEPDDDSRPNSHVQAPAQDQRQGVDAEGPRRQMANLRLEIKPNAMAETLHSPLLHSHFARDSVATASDMNSYYGDMDSARTGRASSHSPSRSARSPTGSAMEFDAGRYFADDASSVYSNTTALGGPALRDSWRSTDTGGTVRRPDGDYRDSGAGLPSVVVSSAEQDGAYAIGGGVGQQVKAGRTPIVKPVTANFSRPVREAARPEQEAVGERVQVQVPADMREQKKAVLERNARRGNLEASPQPYMRSPLAREVSAEMRGLQWTCSGADHHSQVQVNCTPCMGQLCVRYHLRRACTRRTRTTSMTAPCHHQLGASSTVSNPISCSGHRRRLLDHRAAKGRTGLKRHRIICNSESNTTKRIDCKSLCDVSSVRRRRTAGAGWVC</sequence>
<keyword evidence="3" id="KW-1185">Reference proteome</keyword>
<feature type="compositionally biased region" description="Low complexity" evidence="1">
    <location>
        <begin position="92"/>
        <end position="107"/>
    </location>
</feature>
<protein>
    <submittedName>
        <fullName evidence="2">Uncharacterized protein</fullName>
    </submittedName>
</protein>
<evidence type="ECO:0000313" key="2">
    <source>
        <dbReference type="EMBL" id="CAA7264661.1"/>
    </source>
</evidence>
<feature type="compositionally biased region" description="Low complexity" evidence="1">
    <location>
        <begin position="207"/>
        <end position="220"/>
    </location>
</feature>
<evidence type="ECO:0000313" key="3">
    <source>
        <dbReference type="Proteomes" id="UP000467700"/>
    </source>
</evidence>
<reference evidence="2 3" key="1">
    <citation type="submission" date="2020-01" db="EMBL/GenBank/DDBJ databases">
        <authorList>
            <person name="Gupta K D."/>
        </authorList>
    </citation>
    <scope>NUCLEOTIDE SEQUENCE [LARGE SCALE GENOMIC DNA]</scope>
</reference>
<name>A0A8S0XS97_CYCAE</name>
<proteinExistence type="predicted"/>
<dbReference type="Proteomes" id="UP000467700">
    <property type="component" value="Unassembled WGS sequence"/>
</dbReference>
<feature type="compositionally biased region" description="Polar residues" evidence="1">
    <location>
        <begin position="134"/>
        <end position="145"/>
    </location>
</feature>
<feature type="region of interest" description="Disordered" evidence="1">
    <location>
        <begin position="202"/>
        <end position="223"/>
    </location>
</feature>